<feature type="coiled-coil region" evidence="1">
    <location>
        <begin position="76"/>
        <end position="104"/>
    </location>
</feature>
<accession>A0A2G9U799</accession>
<evidence type="ECO:0000313" key="4">
    <source>
        <dbReference type="Proteomes" id="UP000230423"/>
    </source>
</evidence>
<proteinExistence type="predicted"/>
<gene>
    <name evidence="3" type="ORF">TELCIR_12151</name>
</gene>
<evidence type="ECO:0000256" key="1">
    <source>
        <dbReference type="SAM" id="Coils"/>
    </source>
</evidence>
<dbReference type="AlphaFoldDB" id="A0A2G9U799"/>
<organism evidence="3 4">
    <name type="scientific">Teladorsagia circumcincta</name>
    <name type="common">Brown stomach worm</name>
    <name type="synonym">Ostertagia circumcincta</name>
    <dbReference type="NCBI Taxonomy" id="45464"/>
    <lineage>
        <taxon>Eukaryota</taxon>
        <taxon>Metazoa</taxon>
        <taxon>Ecdysozoa</taxon>
        <taxon>Nematoda</taxon>
        <taxon>Chromadorea</taxon>
        <taxon>Rhabditida</taxon>
        <taxon>Rhabditina</taxon>
        <taxon>Rhabditomorpha</taxon>
        <taxon>Strongyloidea</taxon>
        <taxon>Trichostrongylidae</taxon>
        <taxon>Teladorsagia</taxon>
    </lineage>
</organism>
<sequence>DYMEAVKNGDPNAAAEMMAGFQGKAKFLMPLISKGQGARVMSRFKEDCSAKGIEPPAVLVDLNPNTGMPAFATAAKEDFNDYIEQAVEKKAEEEKKELMRYTQLLEQSPTVTVTPKRETNACFLQVAPSVSEEGVRAASAKHFEAICLSDDVSTQCDLYNVYKKELISTAVQPDVSQISMVDEYEALLLGKSSWNEVSEGSDEEVALQAKEIPMELRYLRSTDQEDLQQRTPQMLEVEIQSDEVERREKSCQTKLSSIATREIVAINELRRKARHHALSSEKHSMRSPLRSAPALNGVHATAREKHRSVEQPTPSGLSEGEPHAVEEVNVSVSLVSKPIDENGREVIDTAELNDENQEEDDVFLSDNEDNNIEGFLVEESSQTDPAAKYPDNKEGFAQTDDLLTCTSEVQTDAGNCSIMESTDTQTERPPPYLDNSTETSKQLIHNEEVQTDAGNSRIMESIATQTERPQPYLVRDLKVYSLKEIYERKGRVITTD</sequence>
<keyword evidence="1" id="KW-0175">Coiled coil</keyword>
<feature type="region of interest" description="Disordered" evidence="2">
    <location>
        <begin position="299"/>
        <end position="324"/>
    </location>
</feature>
<protein>
    <submittedName>
        <fullName evidence="3">Uncharacterized protein</fullName>
    </submittedName>
</protein>
<reference evidence="3 4" key="1">
    <citation type="submission" date="2015-09" db="EMBL/GenBank/DDBJ databases">
        <title>Draft genome of the parasitic nematode Teladorsagia circumcincta isolate WARC Sus (inbred).</title>
        <authorList>
            <person name="Mitreva M."/>
        </authorList>
    </citation>
    <scope>NUCLEOTIDE SEQUENCE [LARGE SCALE GENOMIC DNA]</scope>
    <source>
        <strain evidence="3 4">S</strain>
    </source>
</reference>
<dbReference type="OrthoDB" id="297496at2759"/>
<dbReference type="EMBL" id="KZ348464">
    <property type="protein sequence ID" value="PIO66147.1"/>
    <property type="molecule type" value="Genomic_DNA"/>
</dbReference>
<evidence type="ECO:0000256" key="2">
    <source>
        <dbReference type="SAM" id="MobiDB-lite"/>
    </source>
</evidence>
<name>A0A2G9U799_TELCI</name>
<feature type="non-terminal residue" evidence="3">
    <location>
        <position position="1"/>
    </location>
</feature>
<keyword evidence="4" id="KW-1185">Reference proteome</keyword>
<dbReference type="Proteomes" id="UP000230423">
    <property type="component" value="Unassembled WGS sequence"/>
</dbReference>
<evidence type="ECO:0000313" key="3">
    <source>
        <dbReference type="EMBL" id="PIO66147.1"/>
    </source>
</evidence>